<feature type="compositionally biased region" description="Basic and acidic residues" evidence="4">
    <location>
        <begin position="1"/>
        <end position="17"/>
    </location>
</feature>
<dbReference type="InterPro" id="IPR050654">
    <property type="entry name" value="AChE-related_enzymes"/>
</dbReference>
<evidence type="ECO:0000256" key="3">
    <source>
        <dbReference type="RuleBase" id="RU361235"/>
    </source>
</evidence>
<protein>
    <recommendedName>
        <fullName evidence="3">Carboxylic ester hydrolase</fullName>
        <ecNumber evidence="3">3.1.1.-</ecNumber>
    </recommendedName>
</protein>
<dbReference type="SUPFAM" id="SSF53474">
    <property type="entry name" value="alpha/beta-Hydrolases"/>
    <property type="match status" value="1"/>
</dbReference>
<evidence type="ECO:0000313" key="8">
    <source>
        <dbReference type="Proteomes" id="UP001174691"/>
    </source>
</evidence>
<keyword evidence="5" id="KW-0472">Membrane</keyword>
<reference evidence="7" key="1">
    <citation type="submission" date="2022-07" db="EMBL/GenBank/DDBJ databases">
        <title>Fungi with potential for degradation of polypropylene.</title>
        <authorList>
            <person name="Gostincar C."/>
        </authorList>
    </citation>
    <scope>NUCLEOTIDE SEQUENCE</scope>
    <source>
        <strain evidence="7">EXF-13287</strain>
    </source>
</reference>
<dbReference type="PANTHER" id="PTHR43918">
    <property type="entry name" value="ACETYLCHOLINESTERASE"/>
    <property type="match status" value="1"/>
</dbReference>
<dbReference type="Gene3D" id="3.40.50.1820">
    <property type="entry name" value="alpha/beta hydrolase"/>
    <property type="match status" value="1"/>
</dbReference>
<dbReference type="Proteomes" id="UP001174691">
    <property type="component" value="Unassembled WGS sequence"/>
</dbReference>
<accession>A0AA38RJ36</accession>
<dbReference type="PROSITE" id="PS00941">
    <property type="entry name" value="CARBOXYLESTERASE_B_2"/>
    <property type="match status" value="1"/>
</dbReference>
<name>A0AA38RJ36_9PEZI</name>
<evidence type="ECO:0000256" key="5">
    <source>
        <dbReference type="SAM" id="Phobius"/>
    </source>
</evidence>
<feature type="region of interest" description="Disordered" evidence="4">
    <location>
        <begin position="1"/>
        <end position="31"/>
    </location>
</feature>
<sequence length="616" mass="66968">MANRDKDGAHRAVHQGEDDKESPEKNGGAEARRIDDDEVRLRWKWLQVKHRASVVVASCFVIVLVLIVLLPLLLVPSLRAGPGQPLPVPANAPRVDLNYTRYVGTKLLKGVNAFLGMRYAAAPVGDLRWRAPVEPPRSTMSWEPALAFQPICLGNEASALDPAQDEDCLFVNVWTPSNATVNSKLPVWVFIQGGGYIYNSNANYDGAEVVERSGHSIVMVNFNYRVGVWGFLASESLRKDGDLNVGLLDQRRLLLWVKQYISKFGGDPDHVVIHGASAGAGSVALHLAAYGGRDDGLFVGAISESLFFPSQPYVAELEWQFDRIVQSVGCNAAYGNDAAMSCLRSKDVAVVQALNIPAAFPGRTAPPNPLFYWTPCVDGGLIEDLPYAMFETGRFLKIPVMFGTDTDEGSLFVTDASTPDDLSTFFRDNYPNLTPNDTSAILSLYSPPLPPQPFHNPYFPTTSLAYGEATFTCPSINLLRHIAAFSASTHGNGKIFAYRYNVLDTSNAASGIGVPHVFEAAAVFGPSSLPAGAGVASSYYTYNAPVVPVVMGYWISFVRALDPGVHRAAGAPAWGGWGEGQRLRIETDGSSMEGVGEAEWERCRFWEGLAGRMRQK</sequence>
<dbReference type="InterPro" id="IPR029058">
    <property type="entry name" value="AB_hydrolase_fold"/>
</dbReference>
<gene>
    <name evidence="7" type="ORF">NKR19_g5603</name>
</gene>
<dbReference type="InterPro" id="IPR002018">
    <property type="entry name" value="CarbesteraseB"/>
</dbReference>
<comment type="similarity">
    <text evidence="1 3">Belongs to the type-B carboxylesterase/lipase family.</text>
</comment>
<keyword evidence="5" id="KW-0812">Transmembrane</keyword>
<proteinExistence type="inferred from homology"/>
<evidence type="ECO:0000256" key="4">
    <source>
        <dbReference type="SAM" id="MobiDB-lite"/>
    </source>
</evidence>
<dbReference type="InterPro" id="IPR019826">
    <property type="entry name" value="Carboxylesterase_B_AS"/>
</dbReference>
<feature type="transmembrane region" description="Helical" evidence="5">
    <location>
        <begin position="52"/>
        <end position="74"/>
    </location>
</feature>
<keyword evidence="5" id="KW-1133">Transmembrane helix</keyword>
<keyword evidence="8" id="KW-1185">Reference proteome</keyword>
<dbReference type="AlphaFoldDB" id="A0AA38RJ36"/>
<evidence type="ECO:0000256" key="2">
    <source>
        <dbReference type="ARBA" id="ARBA00022801"/>
    </source>
</evidence>
<dbReference type="PROSITE" id="PS00122">
    <property type="entry name" value="CARBOXYLESTERASE_B_1"/>
    <property type="match status" value="1"/>
</dbReference>
<keyword evidence="2 3" id="KW-0378">Hydrolase</keyword>
<evidence type="ECO:0000259" key="6">
    <source>
        <dbReference type="Pfam" id="PF00135"/>
    </source>
</evidence>
<dbReference type="Pfam" id="PF00135">
    <property type="entry name" value="COesterase"/>
    <property type="match status" value="1"/>
</dbReference>
<dbReference type="GO" id="GO:0052689">
    <property type="term" value="F:carboxylic ester hydrolase activity"/>
    <property type="evidence" value="ECO:0007669"/>
    <property type="project" value="TreeGrafter"/>
</dbReference>
<organism evidence="7 8">
    <name type="scientific">Coniochaeta hoffmannii</name>
    <dbReference type="NCBI Taxonomy" id="91930"/>
    <lineage>
        <taxon>Eukaryota</taxon>
        <taxon>Fungi</taxon>
        <taxon>Dikarya</taxon>
        <taxon>Ascomycota</taxon>
        <taxon>Pezizomycotina</taxon>
        <taxon>Sordariomycetes</taxon>
        <taxon>Sordariomycetidae</taxon>
        <taxon>Coniochaetales</taxon>
        <taxon>Coniochaetaceae</taxon>
        <taxon>Coniochaeta</taxon>
    </lineage>
</organism>
<evidence type="ECO:0000313" key="7">
    <source>
        <dbReference type="EMBL" id="KAJ9149607.1"/>
    </source>
</evidence>
<dbReference type="InterPro" id="IPR019819">
    <property type="entry name" value="Carboxylesterase_B_CS"/>
</dbReference>
<dbReference type="EC" id="3.1.1.-" evidence="3"/>
<evidence type="ECO:0000256" key="1">
    <source>
        <dbReference type="ARBA" id="ARBA00005964"/>
    </source>
</evidence>
<feature type="domain" description="Carboxylesterase type B" evidence="6">
    <location>
        <begin position="104"/>
        <end position="590"/>
    </location>
</feature>
<dbReference type="EMBL" id="JANBVN010000078">
    <property type="protein sequence ID" value="KAJ9149607.1"/>
    <property type="molecule type" value="Genomic_DNA"/>
</dbReference>
<comment type="caution">
    <text evidence="7">The sequence shown here is derived from an EMBL/GenBank/DDBJ whole genome shotgun (WGS) entry which is preliminary data.</text>
</comment>
<dbReference type="PANTHER" id="PTHR43918:SF4">
    <property type="entry name" value="CARBOXYLIC ESTER HYDROLASE"/>
    <property type="match status" value="1"/>
</dbReference>